<dbReference type="EMBL" id="JAEAOA010001332">
    <property type="protein sequence ID" value="KAK3593375.1"/>
    <property type="molecule type" value="Genomic_DNA"/>
</dbReference>
<accession>A0AAE0SK17</accession>
<gene>
    <name evidence="1" type="ORF">CHS0354_021947</name>
</gene>
<keyword evidence="2" id="KW-1185">Reference proteome</keyword>
<dbReference type="SUPFAM" id="SSF48403">
    <property type="entry name" value="Ankyrin repeat"/>
    <property type="match status" value="1"/>
</dbReference>
<proteinExistence type="predicted"/>
<name>A0AAE0SK17_9BIVA</name>
<reference evidence="1" key="1">
    <citation type="journal article" date="2021" name="Genome Biol. Evol.">
        <title>A High-Quality Reference Genome for a Parasitic Bivalve with Doubly Uniparental Inheritance (Bivalvia: Unionida).</title>
        <authorList>
            <person name="Smith C.H."/>
        </authorList>
    </citation>
    <scope>NUCLEOTIDE SEQUENCE</scope>
    <source>
        <strain evidence="1">CHS0354</strain>
    </source>
</reference>
<dbReference type="InterPro" id="IPR036770">
    <property type="entry name" value="Ankyrin_rpt-contain_sf"/>
</dbReference>
<reference evidence="1" key="2">
    <citation type="journal article" date="2021" name="Genome Biol. Evol.">
        <title>Developing a high-quality reference genome for a parasitic bivalve with doubly uniparental inheritance (Bivalvia: Unionida).</title>
        <authorList>
            <person name="Smith C.H."/>
        </authorList>
    </citation>
    <scope>NUCLEOTIDE SEQUENCE</scope>
    <source>
        <strain evidence="1">CHS0354</strain>
        <tissue evidence="1">Mantle</tissue>
    </source>
</reference>
<comment type="caution">
    <text evidence="1">The sequence shown here is derived from an EMBL/GenBank/DDBJ whole genome shotgun (WGS) entry which is preliminary data.</text>
</comment>
<evidence type="ECO:0000313" key="1">
    <source>
        <dbReference type="EMBL" id="KAK3593375.1"/>
    </source>
</evidence>
<dbReference type="Proteomes" id="UP001195483">
    <property type="component" value="Unassembled WGS sequence"/>
</dbReference>
<evidence type="ECO:0008006" key="3">
    <source>
        <dbReference type="Google" id="ProtNLM"/>
    </source>
</evidence>
<protein>
    <recommendedName>
        <fullName evidence="3">Ankyrin repeat protein</fullName>
    </recommendedName>
</protein>
<sequence length="194" mass="22496">MKNLPYSCRYQPSYRLVKKAIQHLKINSNWDPKCVDAYKALENACYACASDVFDLLLEQGVSLTMKNLPNLCRYKSSYWFVKKAIQHLKINGNWDPKCVDAYRALENADSIYACNVFDLLLEQGVSLTMKNLHDLLCGNQPSYMFVKKVIQTLKDTSRWDPKCEYATKALENAKSQHRIDIYWMLCEEGVTLKM</sequence>
<evidence type="ECO:0000313" key="2">
    <source>
        <dbReference type="Proteomes" id="UP001195483"/>
    </source>
</evidence>
<organism evidence="1 2">
    <name type="scientific">Potamilus streckersoni</name>
    <dbReference type="NCBI Taxonomy" id="2493646"/>
    <lineage>
        <taxon>Eukaryota</taxon>
        <taxon>Metazoa</taxon>
        <taxon>Spiralia</taxon>
        <taxon>Lophotrochozoa</taxon>
        <taxon>Mollusca</taxon>
        <taxon>Bivalvia</taxon>
        <taxon>Autobranchia</taxon>
        <taxon>Heteroconchia</taxon>
        <taxon>Palaeoheterodonta</taxon>
        <taxon>Unionida</taxon>
        <taxon>Unionoidea</taxon>
        <taxon>Unionidae</taxon>
        <taxon>Ambleminae</taxon>
        <taxon>Lampsilini</taxon>
        <taxon>Potamilus</taxon>
    </lineage>
</organism>
<reference evidence="1" key="3">
    <citation type="submission" date="2023-05" db="EMBL/GenBank/DDBJ databases">
        <authorList>
            <person name="Smith C.H."/>
        </authorList>
    </citation>
    <scope>NUCLEOTIDE SEQUENCE</scope>
    <source>
        <strain evidence="1">CHS0354</strain>
        <tissue evidence="1">Mantle</tissue>
    </source>
</reference>
<dbReference type="AlphaFoldDB" id="A0AAE0SK17"/>